<name>A0A1S1X5I6_9NEIS</name>
<dbReference type="SUPFAM" id="SSF51569">
    <property type="entry name" value="Aldolase"/>
    <property type="match status" value="1"/>
</dbReference>
<keyword evidence="5 12" id="KW-0963">Cytoplasm</keyword>
<dbReference type="InterPro" id="IPR020625">
    <property type="entry name" value="Schiff_base-form_aldolases_AS"/>
</dbReference>
<dbReference type="PANTHER" id="PTHR12128">
    <property type="entry name" value="DIHYDRODIPICOLINATE SYNTHASE"/>
    <property type="match status" value="1"/>
</dbReference>
<evidence type="ECO:0000256" key="14">
    <source>
        <dbReference type="PIRSR" id="PIRSR001365-1"/>
    </source>
</evidence>
<comment type="caution">
    <text evidence="12">Was originally thought to be a dihydrodipicolinate synthase (DHDPS), catalyzing the condensation of (S)-aspartate-beta-semialdehyde [(S)-ASA] and pyruvate to dihydrodipicolinate (DHDP). However, it was shown in E.coli that the product of the enzymatic reaction is not dihydrodipicolinate but in fact (4S)-4-hydroxy-2,3,4,5-tetrahydro-(2S)-dipicolinic acid (HTPA), and that the consecutive dehydration reaction leading to DHDP is not spontaneous but catalyzed by DapB.</text>
</comment>
<evidence type="ECO:0000256" key="1">
    <source>
        <dbReference type="ARBA" id="ARBA00003294"/>
    </source>
</evidence>
<comment type="catalytic activity">
    <reaction evidence="11 12">
        <text>L-aspartate 4-semialdehyde + pyruvate = (2S,4S)-4-hydroxy-2,3,4,5-tetrahydrodipicolinate + H2O + H(+)</text>
        <dbReference type="Rhea" id="RHEA:34171"/>
        <dbReference type="ChEBI" id="CHEBI:15361"/>
        <dbReference type="ChEBI" id="CHEBI:15377"/>
        <dbReference type="ChEBI" id="CHEBI:15378"/>
        <dbReference type="ChEBI" id="CHEBI:67139"/>
        <dbReference type="ChEBI" id="CHEBI:537519"/>
        <dbReference type="EC" id="4.3.3.7"/>
    </reaction>
</comment>
<evidence type="ECO:0000256" key="11">
    <source>
        <dbReference type="ARBA" id="ARBA00047836"/>
    </source>
</evidence>
<sequence length="311" mass="32826">MSSRKNKTGADMAKHWGKVLTAMVTPFDAEGRLDLDMARQLARHLADNGSDGLVVAATTGEAPTLSDAERFDLIRAVSEAVTIPVLAGTGSNDTRHALSLTARAAELGAAGAFLVSPYYNCPPQAGIEAHFRALAAATRLPVMLYDVPGRTGRRISHDVLLRLFRQTSNIVAFKDATGDPAAAARLVAEAGEQFDLYSGDDALTLPLLAVGAVGVVGTSTHWTGPEFAAMIAAFEQGDTRRARAINAALQASFAFSNTGSSVYSMSVKAMLRSQGLAVGECRLPLPAAPAEAESGAQAVWRQLQQWRAAQY</sequence>
<evidence type="ECO:0000256" key="5">
    <source>
        <dbReference type="ARBA" id="ARBA00022490"/>
    </source>
</evidence>
<evidence type="ECO:0000313" key="17">
    <source>
        <dbReference type="Proteomes" id="UP000180088"/>
    </source>
</evidence>
<dbReference type="PIRSF" id="PIRSF001365">
    <property type="entry name" value="DHDPS"/>
    <property type="match status" value="1"/>
</dbReference>
<dbReference type="GO" id="GO:0019877">
    <property type="term" value="P:diaminopimelate biosynthetic process"/>
    <property type="evidence" value="ECO:0007669"/>
    <property type="project" value="UniProtKB-UniRule"/>
</dbReference>
<dbReference type="PROSITE" id="PS00666">
    <property type="entry name" value="DHDPS_2"/>
    <property type="match status" value="1"/>
</dbReference>
<comment type="pathway">
    <text evidence="2 12">Amino-acid biosynthesis; L-lysine biosynthesis via DAP pathway; (S)-tetrahydrodipicolinate from L-aspartate: step 3/4.</text>
</comment>
<evidence type="ECO:0000256" key="6">
    <source>
        <dbReference type="ARBA" id="ARBA00022605"/>
    </source>
</evidence>
<evidence type="ECO:0000256" key="9">
    <source>
        <dbReference type="ARBA" id="ARBA00023239"/>
    </source>
</evidence>
<evidence type="ECO:0000256" key="7">
    <source>
        <dbReference type="ARBA" id="ARBA00022915"/>
    </source>
</evidence>
<evidence type="ECO:0000256" key="4">
    <source>
        <dbReference type="ARBA" id="ARBA00012086"/>
    </source>
</evidence>
<dbReference type="InterPro" id="IPR002220">
    <property type="entry name" value="DapA-like"/>
</dbReference>
<feature type="active site" description="Schiff-base intermediate with substrate" evidence="12 14">
    <location>
        <position position="174"/>
    </location>
</feature>
<evidence type="ECO:0000313" key="16">
    <source>
        <dbReference type="EMBL" id="OHX14744.1"/>
    </source>
</evidence>
<dbReference type="Pfam" id="PF00701">
    <property type="entry name" value="DHDPS"/>
    <property type="match status" value="1"/>
</dbReference>
<dbReference type="PANTHER" id="PTHR12128:SF66">
    <property type="entry name" value="4-HYDROXY-2-OXOGLUTARATE ALDOLASE, MITOCHONDRIAL"/>
    <property type="match status" value="1"/>
</dbReference>
<comment type="subunit">
    <text evidence="12">Homotetramer; dimer of dimers.</text>
</comment>
<feature type="active site" description="Proton donor/acceptor" evidence="12 14">
    <location>
        <position position="145"/>
    </location>
</feature>
<evidence type="ECO:0000256" key="15">
    <source>
        <dbReference type="PIRSR" id="PIRSR001365-2"/>
    </source>
</evidence>
<evidence type="ECO:0000256" key="12">
    <source>
        <dbReference type="HAMAP-Rule" id="MF_00418"/>
    </source>
</evidence>
<dbReference type="PRINTS" id="PR00146">
    <property type="entry name" value="DHPICSNTHASE"/>
</dbReference>
<dbReference type="AlphaFoldDB" id="A0A1S1X5I6"/>
<dbReference type="HAMAP" id="MF_00418">
    <property type="entry name" value="DapA"/>
    <property type="match status" value="1"/>
</dbReference>
<dbReference type="GO" id="GO:0008840">
    <property type="term" value="F:4-hydroxy-tetrahydrodipicolinate synthase activity"/>
    <property type="evidence" value="ECO:0007669"/>
    <property type="project" value="UniProtKB-UniRule"/>
</dbReference>
<gene>
    <name evidence="12" type="primary">dapA</name>
    <name evidence="16" type="ORF">BI347_15465</name>
</gene>
<dbReference type="GO" id="GO:0009089">
    <property type="term" value="P:lysine biosynthetic process via diaminopimelate"/>
    <property type="evidence" value="ECO:0007669"/>
    <property type="project" value="UniProtKB-UniRule"/>
</dbReference>
<dbReference type="STRING" id="1903179.BI347_15465"/>
<dbReference type="EMBL" id="MKCS01000001">
    <property type="protein sequence ID" value="OHX14744.1"/>
    <property type="molecule type" value="Genomic_DNA"/>
</dbReference>
<keyword evidence="9 12" id="KW-0456">Lyase</keyword>
<evidence type="ECO:0000256" key="8">
    <source>
        <dbReference type="ARBA" id="ARBA00023154"/>
    </source>
</evidence>
<dbReference type="EC" id="4.3.3.7" evidence="4 12"/>
<dbReference type="Proteomes" id="UP000180088">
    <property type="component" value="Unassembled WGS sequence"/>
</dbReference>
<comment type="similarity">
    <text evidence="3 12 13">Belongs to the DapA family.</text>
</comment>
<reference evidence="16 17" key="1">
    <citation type="submission" date="2016-09" db="EMBL/GenBank/DDBJ databases">
        <title>Chromobacterium muskegensis sp. nov., an insecticidal bacterium isolated from Sphagnum bogs.</title>
        <authorList>
            <person name="Sparks M.E."/>
            <person name="Blackburn M.B."/>
            <person name="Gundersen-Rindal D.E."/>
            <person name="Mitchell A."/>
            <person name="Farrar R."/>
            <person name="Kuhar D."/>
        </authorList>
    </citation>
    <scope>NUCLEOTIDE SEQUENCE [LARGE SCALE GENOMIC DNA]</scope>
    <source>
        <strain evidence="16 17">37-2</strain>
    </source>
</reference>
<keyword evidence="6 12" id="KW-0028">Amino-acid biosynthesis</keyword>
<keyword evidence="10 12" id="KW-0704">Schiff base</keyword>
<dbReference type="Gene3D" id="3.20.20.70">
    <property type="entry name" value="Aldolase class I"/>
    <property type="match status" value="1"/>
</dbReference>
<comment type="caution">
    <text evidence="16">The sequence shown here is derived from an EMBL/GenBank/DDBJ whole genome shotgun (WGS) entry which is preliminary data.</text>
</comment>
<dbReference type="InterPro" id="IPR013785">
    <property type="entry name" value="Aldolase_TIM"/>
</dbReference>
<dbReference type="SMART" id="SM01130">
    <property type="entry name" value="DHDPS"/>
    <property type="match status" value="1"/>
</dbReference>
<dbReference type="InterPro" id="IPR005263">
    <property type="entry name" value="DapA"/>
</dbReference>
<comment type="subcellular location">
    <subcellularLocation>
        <location evidence="12">Cytoplasm</location>
    </subcellularLocation>
</comment>
<proteinExistence type="inferred from homology"/>
<accession>A0A1S1X5I6</accession>
<feature type="binding site" evidence="12 15">
    <location>
        <position position="59"/>
    </location>
    <ligand>
        <name>pyruvate</name>
        <dbReference type="ChEBI" id="CHEBI:15361"/>
    </ligand>
</feature>
<dbReference type="CDD" id="cd00950">
    <property type="entry name" value="DHDPS"/>
    <property type="match status" value="1"/>
</dbReference>
<dbReference type="UniPathway" id="UPA00034">
    <property type="reaction ID" value="UER00017"/>
</dbReference>
<feature type="site" description="Part of a proton relay during catalysis" evidence="12">
    <location>
        <position position="119"/>
    </location>
</feature>
<evidence type="ECO:0000256" key="10">
    <source>
        <dbReference type="ARBA" id="ARBA00023270"/>
    </source>
</evidence>
<dbReference type="GO" id="GO:0005829">
    <property type="term" value="C:cytosol"/>
    <property type="evidence" value="ECO:0007669"/>
    <property type="project" value="TreeGrafter"/>
</dbReference>
<keyword evidence="8 12" id="KW-0457">Lysine biosynthesis</keyword>
<organism evidence="16 17">
    <name type="scientific">Chromobacterium sphagni</name>
    <dbReference type="NCBI Taxonomy" id="1903179"/>
    <lineage>
        <taxon>Bacteria</taxon>
        <taxon>Pseudomonadati</taxon>
        <taxon>Pseudomonadota</taxon>
        <taxon>Betaproteobacteria</taxon>
        <taxon>Neisseriales</taxon>
        <taxon>Chromobacteriaceae</taxon>
        <taxon>Chromobacterium</taxon>
    </lineage>
</organism>
<feature type="site" description="Part of a proton relay during catalysis" evidence="12">
    <location>
        <position position="58"/>
    </location>
</feature>
<evidence type="ECO:0000256" key="3">
    <source>
        <dbReference type="ARBA" id="ARBA00007592"/>
    </source>
</evidence>
<feature type="binding site" evidence="12 15">
    <location>
        <position position="216"/>
    </location>
    <ligand>
        <name>pyruvate</name>
        <dbReference type="ChEBI" id="CHEBI:15361"/>
    </ligand>
</feature>
<comment type="function">
    <text evidence="1 12">Catalyzes the condensation of (S)-aspartate-beta-semialdehyde [(S)-ASA] and pyruvate to 4-hydroxy-tetrahydrodipicolinate (HTPA).</text>
</comment>
<evidence type="ECO:0000256" key="2">
    <source>
        <dbReference type="ARBA" id="ARBA00005120"/>
    </source>
</evidence>
<evidence type="ECO:0000256" key="13">
    <source>
        <dbReference type="PIRNR" id="PIRNR001365"/>
    </source>
</evidence>
<protein>
    <recommendedName>
        <fullName evidence="4 12">4-hydroxy-tetrahydrodipicolinate synthase</fullName>
        <shortName evidence="12">HTPA synthase</shortName>
        <ecNumber evidence="4 12">4.3.3.7</ecNumber>
    </recommendedName>
</protein>
<dbReference type="NCBIfam" id="TIGR00674">
    <property type="entry name" value="dapA"/>
    <property type="match status" value="1"/>
</dbReference>
<keyword evidence="7 12" id="KW-0220">Diaminopimelate biosynthesis</keyword>